<organism evidence="1 2">
    <name type="scientific">Demequina litorisediminis</name>
    <dbReference type="NCBI Taxonomy" id="1849022"/>
    <lineage>
        <taxon>Bacteria</taxon>
        <taxon>Bacillati</taxon>
        <taxon>Actinomycetota</taxon>
        <taxon>Actinomycetes</taxon>
        <taxon>Micrococcales</taxon>
        <taxon>Demequinaceae</taxon>
        <taxon>Demequina</taxon>
    </lineage>
</organism>
<evidence type="ECO:0000313" key="1">
    <source>
        <dbReference type="EMBL" id="GMA35609.1"/>
    </source>
</evidence>
<gene>
    <name evidence="1" type="ORF">GCM10025876_18130</name>
</gene>
<comment type="caution">
    <text evidence="1">The sequence shown here is derived from an EMBL/GenBank/DDBJ whole genome shotgun (WGS) entry which is preliminary data.</text>
</comment>
<accession>A0ABQ6IFV4</accession>
<protein>
    <submittedName>
        <fullName evidence="1">Uncharacterized protein</fullName>
    </submittedName>
</protein>
<proteinExistence type="predicted"/>
<evidence type="ECO:0000313" key="2">
    <source>
        <dbReference type="Proteomes" id="UP001157125"/>
    </source>
</evidence>
<dbReference type="EMBL" id="BSUN01000001">
    <property type="protein sequence ID" value="GMA35609.1"/>
    <property type="molecule type" value="Genomic_DNA"/>
</dbReference>
<name>A0ABQ6IFV4_9MICO</name>
<sequence>MWASTTYVDVFDDFNAEFLTGDRLEALEAVQEMHTARWPDAMQGEWAGFYLEYRFDEYLRRNGASRLIEFQKAKRQGDLDYDLVFKNRGKITYYGDLKASTITSRESPGNDAADLRACIEEFGRFWYVIYEHETWRSKDEEDLPVVEWNIWRRIAGHVGRGEYNEKSYSSRFKSAVRFSRMLILEVNAANFHVVLGAFNQGRQPDGACKGRQGDDLQTQH</sequence>
<keyword evidence="2" id="KW-1185">Reference proteome</keyword>
<reference evidence="2" key="1">
    <citation type="journal article" date="2019" name="Int. J. Syst. Evol. Microbiol.">
        <title>The Global Catalogue of Microorganisms (GCM) 10K type strain sequencing project: providing services to taxonomists for standard genome sequencing and annotation.</title>
        <authorList>
            <consortium name="The Broad Institute Genomics Platform"/>
            <consortium name="The Broad Institute Genome Sequencing Center for Infectious Disease"/>
            <person name="Wu L."/>
            <person name="Ma J."/>
        </authorList>
    </citation>
    <scope>NUCLEOTIDE SEQUENCE [LARGE SCALE GENOMIC DNA]</scope>
    <source>
        <strain evidence="2">NBRC 112299</strain>
    </source>
</reference>
<dbReference type="Proteomes" id="UP001157125">
    <property type="component" value="Unassembled WGS sequence"/>
</dbReference>